<feature type="compositionally biased region" description="Pro residues" evidence="1">
    <location>
        <begin position="78"/>
        <end position="87"/>
    </location>
</feature>
<dbReference type="EMBL" id="JAEMGP010000027">
    <property type="protein sequence ID" value="KAG5194016.1"/>
    <property type="molecule type" value="Genomic_DNA"/>
</dbReference>
<gene>
    <name evidence="2" type="ORF">JEQ12_020377</name>
</gene>
<organism evidence="2 3">
    <name type="scientific">Ovis aries</name>
    <name type="common">Sheep</name>
    <dbReference type="NCBI Taxonomy" id="9940"/>
    <lineage>
        <taxon>Eukaryota</taxon>
        <taxon>Metazoa</taxon>
        <taxon>Chordata</taxon>
        <taxon>Craniata</taxon>
        <taxon>Vertebrata</taxon>
        <taxon>Euteleostomi</taxon>
        <taxon>Mammalia</taxon>
        <taxon>Eutheria</taxon>
        <taxon>Laurasiatheria</taxon>
        <taxon>Artiodactyla</taxon>
        <taxon>Ruminantia</taxon>
        <taxon>Pecora</taxon>
        <taxon>Bovidae</taxon>
        <taxon>Caprinae</taxon>
        <taxon>Ovis</taxon>
    </lineage>
</organism>
<comment type="caution">
    <text evidence="2">The sequence shown here is derived from an EMBL/GenBank/DDBJ whole genome shotgun (WGS) entry which is preliminary data.</text>
</comment>
<proteinExistence type="predicted"/>
<sequence length="106" mass="11954">MPLQTAPSSSHSIRYISREEIQILMEKIKAILQENPDRNMKETSTILIFYYHRQNKKNENRPTADEETPEDSSNTYPDNPPSKPLCPPGAQDAEPSTVTPGKAKAE</sequence>
<feature type="region of interest" description="Disordered" evidence="1">
    <location>
        <begin position="53"/>
        <end position="106"/>
    </location>
</feature>
<accession>A0A835ZHU5</accession>
<protein>
    <submittedName>
        <fullName evidence="2">Uncharacterized protein</fullName>
    </submittedName>
</protein>
<evidence type="ECO:0000313" key="3">
    <source>
        <dbReference type="Proteomes" id="UP000664991"/>
    </source>
</evidence>
<dbReference type="AlphaFoldDB" id="A0A835ZHU5"/>
<name>A0A835ZHU5_SHEEP</name>
<reference evidence="2 3" key="1">
    <citation type="submission" date="2020-12" db="EMBL/GenBank/DDBJ databases">
        <title>De novo assembly of Tibetan sheep genome.</title>
        <authorList>
            <person name="Li X."/>
        </authorList>
    </citation>
    <scope>NUCLEOTIDE SEQUENCE [LARGE SCALE GENOMIC DNA]</scope>
    <source>
        <tissue evidence="2">Heart</tissue>
    </source>
</reference>
<evidence type="ECO:0000256" key="1">
    <source>
        <dbReference type="SAM" id="MobiDB-lite"/>
    </source>
</evidence>
<dbReference type="Proteomes" id="UP000664991">
    <property type="component" value="Unassembled WGS sequence"/>
</dbReference>
<evidence type="ECO:0000313" key="2">
    <source>
        <dbReference type="EMBL" id="KAG5194016.1"/>
    </source>
</evidence>